<dbReference type="InterPro" id="IPR025846">
    <property type="entry name" value="TBL_N"/>
</dbReference>
<evidence type="ECO:0000256" key="4">
    <source>
        <dbReference type="ARBA" id="ARBA00022968"/>
    </source>
</evidence>
<reference evidence="10 11" key="1">
    <citation type="submission" date="2017-07" db="EMBL/GenBank/DDBJ databases">
        <title>An improved, manually edited Actinidia chinensis var. chinensis (kiwifruit) genome highlights the challenges associated with draft genomes and gene prediction in plants.</title>
        <authorList>
            <person name="Pilkington S."/>
            <person name="Crowhurst R."/>
            <person name="Hilario E."/>
            <person name="Nardozza S."/>
            <person name="Fraser L."/>
            <person name="Peng Y."/>
            <person name="Gunaseelan K."/>
            <person name="Simpson R."/>
            <person name="Tahir J."/>
            <person name="Deroles S."/>
            <person name="Templeton K."/>
            <person name="Luo Z."/>
            <person name="Davy M."/>
            <person name="Cheng C."/>
            <person name="Mcneilage M."/>
            <person name="Scaglione D."/>
            <person name="Liu Y."/>
            <person name="Zhang Q."/>
            <person name="Datson P."/>
            <person name="De Silva N."/>
            <person name="Gardiner S."/>
            <person name="Bassett H."/>
            <person name="Chagne D."/>
            <person name="Mccallum J."/>
            <person name="Dzierzon H."/>
            <person name="Deng C."/>
            <person name="Wang Y.-Y."/>
            <person name="Barron N."/>
            <person name="Manako K."/>
            <person name="Bowen J."/>
            <person name="Foster T."/>
            <person name="Erridge Z."/>
            <person name="Tiffin H."/>
            <person name="Waite C."/>
            <person name="Davies K."/>
            <person name="Grierson E."/>
            <person name="Laing W."/>
            <person name="Kirk R."/>
            <person name="Chen X."/>
            <person name="Wood M."/>
            <person name="Montefiori M."/>
            <person name="Brummell D."/>
            <person name="Schwinn K."/>
            <person name="Catanach A."/>
            <person name="Fullerton C."/>
            <person name="Li D."/>
            <person name="Meiyalaghan S."/>
            <person name="Nieuwenhuizen N."/>
            <person name="Read N."/>
            <person name="Prakash R."/>
            <person name="Hunter D."/>
            <person name="Zhang H."/>
            <person name="Mckenzie M."/>
            <person name="Knabel M."/>
            <person name="Harris A."/>
            <person name="Allan A."/>
            <person name="Chen A."/>
            <person name="Janssen B."/>
            <person name="Plunkett B."/>
            <person name="Dwamena C."/>
            <person name="Voogd C."/>
            <person name="Leif D."/>
            <person name="Lafferty D."/>
            <person name="Souleyre E."/>
            <person name="Varkonyi-Gasic E."/>
            <person name="Gambi F."/>
            <person name="Hanley J."/>
            <person name="Yao J.-L."/>
            <person name="Cheung J."/>
            <person name="David K."/>
            <person name="Warren B."/>
            <person name="Marsh K."/>
            <person name="Snowden K."/>
            <person name="Lin-Wang K."/>
            <person name="Brian L."/>
            <person name="Martinez-Sanchez M."/>
            <person name="Wang M."/>
            <person name="Ileperuma N."/>
            <person name="Macnee N."/>
            <person name="Campin R."/>
            <person name="Mcatee P."/>
            <person name="Drummond R."/>
            <person name="Espley R."/>
            <person name="Ireland H."/>
            <person name="Wu R."/>
            <person name="Atkinson R."/>
            <person name="Karunairetnam S."/>
            <person name="Bulley S."/>
            <person name="Chunkath S."/>
            <person name="Hanley Z."/>
            <person name="Storey R."/>
            <person name="Thrimawithana A."/>
            <person name="Thomson S."/>
            <person name="David C."/>
            <person name="Testolin R."/>
        </authorList>
    </citation>
    <scope>NUCLEOTIDE SEQUENCE [LARGE SCALE GENOMIC DNA]</scope>
    <source>
        <strain evidence="11">cv. Red5</strain>
        <tissue evidence="10">Young leaf</tissue>
    </source>
</reference>
<dbReference type="InterPro" id="IPR026057">
    <property type="entry name" value="TBL_C"/>
</dbReference>
<dbReference type="EMBL" id="NKQK01000015">
    <property type="protein sequence ID" value="PSS09364.1"/>
    <property type="molecule type" value="Genomic_DNA"/>
</dbReference>
<dbReference type="AlphaFoldDB" id="A0A2R6QIY2"/>
<evidence type="ECO:0000313" key="10">
    <source>
        <dbReference type="EMBL" id="PSS09364.1"/>
    </source>
</evidence>
<evidence type="ECO:0000256" key="3">
    <source>
        <dbReference type="ARBA" id="ARBA00022692"/>
    </source>
</evidence>
<evidence type="ECO:0000259" key="8">
    <source>
        <dbReference type="Pfam" id="PF13839"/>
    </source>
</evidence>
<dbReference type="FunCoup" id="A0A2R6QIY2">
    <property type="interactions" value="778"/>
</dbReference>
<dbReference type="PANTHER" id="PTHR32285:SF219">
    <property type="entry name" value="PROTEIN TRICHOME BIREFRINGENCE-LIKE 24"/>
    <property type="match status" value="1"/>
</dbReference>
<dbReference type="Proteomes" id="UP000241394">
    <property type="component" value="Chromosome LG15"/>
</dbReference>
<proteinExistence type="inferred from homology"/>
<protein>
    <submittedName>
        <fullName evidence="10">Protein trichome birefringence-like</fullName>
    </submittedName>
</protein>
<evidence type="ECO:0000256" key="1">
    <source>
        <dbReference type="ARBA" id="ARBA00004167"/>
    </source>
</evidence>
<evidence type="ECO:0000259" key="9">
    <source>
        <dbReference type="Pfam" id="PF14416"/>
    </source>
</evidence>
<evidence type="ECO:0000256" key="7">
    <source>
        <dbReference type="SAM" id="MobiDB-lite"/>
    </source>
</evidence>
<keyword evidence="11" id="KW-1185">Reference proteome</keyword>
<comment type="caution">
    <text evidence="10">The sequence shown here is derived from an EMBL/GenBank/DDBJ whole genome shotgun (WGS) entry which is preliminary data.</text>
</comment>
<dbReference type="GO" id="GO:0016413">
    <property type="term" value="F:O-acetyltransferase activity"/>
    <property type="evidence" value="ECO:0007669"/>
    <property type="project" value="InterPro"/>
</dbReference>
<evidence type="ECO:0000313" key="11">
    <source>
        <dbReference type="Proteomes" id="UP000241394"/>
    </source>
</evidence>
<feature type="region of interest" description="Disordered" evidence="7">
    <location>
        <begin position="48"/>
        <end position="87"/>
    </location>
</feature>
<organism evidence="10 11">
    <name type="scientific">Actinidia chinensis var. chinensis</name>
    <name type="common">Chinese soft-hair kiwi</name>
    <dbReference type="NCBI Taxonomy" id="1590841"/>
    <lineage>
        <taxon>Eukaryota</taxon>
        <taxon>Viridiplantae</taxon>
        <taxon>Streptophyta</taxon>
        <taxon>Embryophyta</taxon>
        <taxon>Tracheophyta</taxon>
        <taxon>Spermatophyta</taxon>
        <taxon>Magnoliopsida</taxon>
        <taxon>eudicotyledons</taxon>
        <taxon>Gunneridae</taxon>
        <taxon>Pentapetalae</taxon>
        <taxon>asterids</taxon>
        <taxon>Ericales</taxon>
        <taxon>Actinidiaceae</taxon>
        <taxon>Actinidia</taxon>
    </lineage>
</organism>
<dbReference type="GO" id="GO:0005794">
    <property type="term" value="C:Golgi apparatus"/>
    <property type="evidence" value="ECO:0007669"/>
    <property type="project" value="TreeGrafter"/>
</dbReference>
<name>A0A2R6QIY2_ACTCC</name>
<dbReference type="Pfam" id="PF14416">
    <property type="entry name" value="PMR5N"/>
    <property type="match status" value="1"/>
</dbReference>
<dbReference type="PANTHER" id="PTHR32285">
    <property type="entry name" value="PROTEIN TRICHOME BIREFRINGENCE-LIKE 9-RELATED"/>
    <property type="match status" value="1"/>
</dbReference>
<reference evidence="11" key="2">
    <citation type="journal article" date="2018" name="BMC Genomics">
        <title>A manually annotated Actinidia chinensis var. chinensis (kiwifruit) genome highlights the challenges associated with draft genomes and gene prediction in plants.</title>
        <authorList>
            <person name="Pilkington S.M."/>
            <person name="Crowhurst R."/>
            <person name="Hilario E."/>
            <person name="Nardozza S."/>
            <person name="Fraser L."/>
            <person name="Peng Y."/>
            <person name="Gunaseelan K."/>
            <person name="Simpson R."/>
            <person name="Tahir J."/>
            <person name="Deroles S.C."/>
            <person name="Templeton K."/>
            <person name="Luo Z."/>
            <person name="Davy M."/>
            <person name="Cheng C."/>
            <person name="McNeilage M."/>
            <person name="Scaglione D."/>
            <person name="Liu Y."/>
            <person name="Zhang Q."/>
            <person name="Datson P."/>
            <person name="De Silva N."/>
            <person name="Gardiner S.E."/>
            <person name="Bassett H."/>
            <person name="Chagne D."/>
            <person name="McCallum J."/>
            <person name="Dzierzon H."/>
            <person name="Deng C."/>
            <person name="Wang Y.Y."/>
            <person name="Barron L."/>
            <person name="Manako K."/>
            <person name="Bowen J."/>
            <person name="Foster T.M."/>
            <person name="Erridge Z.A."/>
            <person name="Tiffin H."/>
            <person name="Waite C.N."/>
            <person name="Davies K.M."/>
            <person name="Grierson E.P."/>
            <person name="Laing W.A."/>
            <person name="Kirk R."/>
            <person name="Chen X."/>
            <person name="Wood M."/>
            <person name="Montefiori M."/>
            <person name="Brummell D.A."/>
            <person name="Schwinn K.E."/>
            <person name="Catanach A."/>
            <person name="Fullerton C."/>
            <person name="Li D."/>
            <person name="Meiyalaghan S."/>
            <person name="Nieuwenhuizen N."/>
            <person name="Read N."/>
            <person name="Prakash R."/>
            <person name="Hunter D."/>
            <person name="Zhang H."/>
            <person name="McKenzie M."/>
            <person name="Knabel M."/>
            <person name="Harris A."/>
            <person name="Allan A.C."/>
            <person name="Gleave A."/>
            <person name="Chen A."/>
            <person name="Janssen B.J."/>
            <person name="Plunkett B."/>
            <person name="Ampomah-Dwamena C."/>
            <person name="Voogd C."/>
            <person name="Leif D."/>
            <person name="Lafferty D."/>
            <person name="Souleyre E.J.F."/>
            <person name="Varkonyi-Gasic E."/>
            <person name="Gambi F."/>
            <person name="Hanley J."/>
            <person name="Yao J.L."/>
            <person name="Cheung J."/>
            <person name="David K.M."/>
            <person name="Warren B."/>
            <person name="Marsh K."/>
            <person name="Snowden K.C."/>
            <person name="Lin-Wang K."/>
            <person name="Brian L."/>
            <person name="Martinez-Sanchez M."/>
            <person name="Wang M."/>
            <person name="Ileperuma N."/>
            <person name="Macnee N."/>
            <person name="Campin R."/>
            <person name="McAtee P."/>
            <person name="Drummond R.S.M."/>
            <person name="Espley R.V."/>
            <person name="Ireland H.S."/>
            <person name="Wu R."/>
            <person name="Atkinson R.G."/>
            <person name="Karunairetnam S."/>
            <person name="Bulley S."/>
            <person name="Chunkath S."/>
            <person name="Hanley Z."/>
            <person name="Storey R."/>
            <person name="Thrimawithana A.H."/>
            <person name="Thomson S."/>
            <person name="David C."/>
            <person name="Testolin R."/>
            <person name="Huang H."/>
            <person name="Hellens R.P."/>
            <person name="Schaffer R.J."/>
        </authorList>
    </citation>
    <scope>NUCLEOTIDE SEQUENCE [LARGE SCALE GENOMIC DNA]</scope>
    <source>
        <strain evidence="11">cv. Red5</strain>
    </source>
</reference>
<dbReference type="InParanoid" id="A0A2R6QIY2"/>
<dbReference type="OrthoDB" id="630188at2759"/>
<feature type="domain" description="Trichome birefringence-like N-terminal" evidence="9">
    <location>
        <begin position="92"/>
        <end position="145"/>
    </location>
</feature>
<evidence type="ECO:0000256" key="6">
    <source>
        <dbReference type="ARBA" id="ARBA00023136"/>
    </source>
</evidence>
<dbReference type="InterPro" id="IPR029962">
    <property type="entry name" value="TBL"/>
</dbReference>
<evidence type="ECO:0000256" key="5">
    <source>
        <dbReference type="ARBA" id="ARBA00022989"/>
    </source>
</evidence>
<dbReference type="Pfam" id="PF13839">
    <property type="entry name" value="PC-Esterase"/>
    <property type="match status" value="1"/>
</dbReference>
<keyword evidence="4" id="KW-0735">Signal-anchor</keyword>
<dbReference type="GO" id="GO:0016020">
    <property type="term" value="C:membrane"/>
    <property type="evidence" value="ECO:0007669"/>
    <property type="project" value="UniProtKB-SubCell"/>
</dbReference>
<sequence length="441" mass="51168">MKLSWKALWRYVLKQNHLPLKLAVSILLVGFSFRLLFSHQSNGFSDVTDTPDIEKTISPEPPVSVDFYEDSDQNSPVSVDSSEDRDQIPQRENCDLFTGDWIPNPGGPVYTNESCHLIESHQNCMKNGRPDTGYLYWRWNPRDCELPQFDSEKFLELMRNKVWALIGDSISRNHVQSLLCLLSKVEPAVEVYHDAEYRSRRWHFFSYNFTISVIWSPFLAKAAIFENNDGVSTSEIELQLDKLDETWTDLYQGLDYVIFSSGKWFIKTAIYYENDTILGCHYCPKRNLTELGFNFAYRKVLKNMFDFIISSNHKGMVFFRTTTPDHFENGEWFSGGTCQRTTPVKEGEFELNELIKILRDVELEEFEKAAVDASRKGVNLKLLDLMQLSLLRPDGHPGPYRHFYPFAKDKNAKVINDCLHWCLPGPIDSWNDLIMEMVLSV</sequence>
<comment type="subcellular location">
    <subcellularLocation>
        <location evidence="1">Membrane</location>
        <topology evidence="1">Single-pass membrane protein</topology>
    </subcellularLocation>
</comment>
<feature type="domain" description="Trichome birefringence-like C-terminal" evidence="8">
    <location>
        <begin position="146"/>
        <end position="437"/>
    </location>
</feature>
<keyword evidence="5" id="KW-1133">Transmembrane helix</keyword>
<dbReference type="STRING" id="1590841.A0A2R6QIY2"/>
<accession>A0A2R6QIY2</accession>
<keyword evidence="3" id="KW-0812">Transmembrane</keyword>
<dbReference type="Gramene" id="PSS09364">
    <property type="protein sequence ID" value="PSS09364"/>
    <property type="gene ID" value="CEY00_Acc16385"/>
</dbReference>
<keyword evidence="6" id="KW-0472">Membrane</keyword>
<evidence type="ECO:0000256" key="2">
    <source>
        <dbReference type="ARBA" id="ARBA00007727"/>
    </source>
</evidence>
<comment type="similarity">
    <text evidence="2">Belongs to the PC-esterase family. TBL subfamily.</text>
</comment>
<dbReference type="OMA" id="FTGKWIK"/>
<gene>
    <name evidence="10" type="ORF">CEY00_Acc16385</name>
</gene>